<sequence>MANINTIGYEICLIARKIHQNLTIKFKEFDITPEQWVILKELSKEDKISQNELSFRVEKDKNNIKAIVDKLEKKGYLIRQENLSDKRAFFICLTDKAYILIDQLKHIDIEFNNEFSKNINEEEIELFKSLLIKFKENL</sequence>
<proteinExistence type="predicted"/>
<dbReference type="PANTHER" id="PTHR42756">
    <property type="entry name" value="TRANSCRIPTIONAL REGULATOR, MARR"/>
    <property type="match status" value="1"/>
</dbReference>
<evidence type="ECO:0000256" key="3">
    <source>
        <dbReference type="ARBA" id="ARBA00023163"/>
    </source>
</evidence>
<keyword evidence="2" id="KW-0238">DNA-binding</keyword>
<reference evidence="6" key="1">
    <citation type="submission" date="2023-07" db="EMBL/GenBank/DDBJ databases">
        <authorList>
            <person name="Colorado M.A."/>
            <person name="Villamil L.M."/>
            <person name="Melo J.F."/>
            <person name="Rodriguez J.A."/>
            <person name="Ruiz R.Y."/>
        </authorList>
    </citation>
    <scope>NUCLEOTIDE SEQUENCE [LARGE SCALE GENOMIC DNA]</scope>
    <source>
        <strain evidence="6">C33</strain>
    </source>
</reference>
<keyword evidence="1" id="KW-0805">Transcription regulation</keyword>
<evidence type="ECO:0000256" key="2">
    <source>
        <dbReference type="ARBA" id="ARBA00023125"/>
    </source>
</evidence>
<dbReference type="InterPro" id="IPR036388">
    <property type="entry name" value="WH-like_DNA-bd_sf"/>
</dbReference>
<evidence type="ECO:0000313" key="6">
    <source>
        <dbReference type="Proteomes" id="UP001279681"/>
    </source>
</evidence>
<keyword evidence="6" id="KW-1185">Reference proteome</keyword>
<evidence type="ECO:0000256" key="1">
    <source>
        <dbReference type="ARBA" id="ARBA00023015"/>
    </source>
</evidence>
<dbReference type="PROSITE" id="PS50995">
    <property type="entry name" value="HTH_MARR_2"/>
    <property type="match status" value="1"/>
</dbReference>
<dbReference type="Pfam" id="PF01047">
    <property type="entry name" value="MarR"/>
    <property type="match status" value="1"/>
</dbReference>
<feature type="domain" description="HTH marR-type" evidence="4">
    <location>
        <begin position="4"/>
        <end position="136"/>
    </location>
</feature>
<dbReference type="Proteomes" id="UP001279681">
    <property type="component" value="Unassembled WGS sequence"/>
</dbReference>
<evidence type="ECO:0000313" key="5">
    <source>
        <dbReference type="EMBL" id="MDX8337498.1"/>
    </source>
</evidence>
<comment type="caution">
    <text evidence="5">The sequence shown here is derived from an EMBL/GenBank/DDBJ whole genome shotgun (WGS) entry which is preliminary data.</text>
</comment>
<dbReference type="InterPro" id="IPR000835">
    <property type="entry name" value="HTH_MarR-typ"/>
</dbReference>
<accession>A0ABU4WD97</accession>
<protein>
    <submittedName>
        <fullName evidence="5">MarR family transcriptional regulator</fullName>
    </submittedName>
</protein>
<dbReference type="RefSeq" id="WP_320314821.1">
    <property type="nucleotide sequence ID" value="NZ_JAVIKH010000061.1"/>
</dbReference>
<dbReference type="Gene3D" id="1.10.10.10">
    <property type="entry name" value="Winged helix-like DNA-binding domain superfamily/Winged helix DNA-binding domain"/>
    <property type="match status" value="1"/>
</dbReference>
<evidence type="ECO:0000259" key="4">
    <source>
        <dbReference type="PROSITE" id="PS50995"/>
    </source>
</evidence>
<dbReference type="SUPFAM" id="SSF46785">
    <property type="entry name" value="Winged helix' DNA-binding domain"/>
    <property type="match status" value="1"/>
</dbReference>
<dbReference type="EMBL" id="JAVIKH010000061">
    <property type="protein sequence ID" value="MDX8337498.1"/>
    <property type="molecule type" value="Genomic_DNA"/>
</dbReference>
<dbReference type="PANTHER" id="PTHR42756:SF1">
    <property type="entry name" value="TRANSCRIPTIONAL REPRESSOR OF EMRAB OPERON"/>
    <property type="match status" value="1"/>
</dbReference>
<dbReference type="SMART" id="SM00347">
    <property type="entry name" value="HTH_MARR"/>
    <property type="match status" value="1"/>
</dbReference>
<dbReference type="PROSITE" id="PS01117">
    <property type="entry name" value="HTH_MARR_1"/>
    <property type="match status" value="1"/>
</dbReference>
<gene>
    <name evidence="5" type="ORF">RFV38_13520</name>
</gene>
<dbReference type="InterPro" id="IPR036390">
    <property type="entry name" value="WH_DNA-bd_sf"/>
</dbReference>
<dbReference type="InterPro" id="IPR023187">
    <property type="entry name" value="Tscrpt_reg_MarR-type_CS"/>
</dbReference>
<keyword evidence="3" id="KW-0804">Transcription</keyword>
<dbReference type="PRINTS" id="PR00598">
    <property type="entry name" value="HTHMARR"/>
</dbReference>
<name>A0ABU4WD97_9FUSO</name>
<organism evidence="5 6">
    <name type="scientific">Candidatus Cetobacterium colombiensis</name>
    <dbReference type="NCBI Taxonomy" id="3073100"/>
    <lineage>
        <taxon>Bacteria</taxon>
        <taxon>Fusobacteriati</taxon>
        <taxon>Fusobacteriota</taxon>
        <taxon>Fusobacteriia</taxon>
        <taxon>Fusobacteriales</taxon>
        <taxon>Fusobacteriaceae</taxon>
        <taxon>Cetobacterium</taxon>
    </lineage>
</organism>